<dbReference type="Pfam" id="PF11951">
    <property type="entry name" value="Fungal_trans_2"/>
    <property type="match status" value="1"/>
</dbReference>
<reference evidence="2 3" key="1">
    <citation type="submission" date="2015-01" db="EMBL/GenBank/DDBJ databases">
        <title>The Genome Sequence of Fonsecaea multimorphosa CBS 102226.</title>
        <authorList>
            <consortium name="The Broad Institute Genomics Platform"/>
            <person name="Cuomo C."/>
            <person name="de Hoog S."/>
            <person name="Gorbushina A."/>
            <person name="Stielow B."/>
            <person name="Teixiera M."/>
            <person name="Abouelleil A."/>
            <person name="Chapman S.B."/>
            <person name="Priest M."/>
            <person name="Young S.K."/>
            <person name="Wortman J."/>
            <person name="Nusbaum C."/>
            <person name="Birren B."/>
        </authorList>
    </citation>
    <scope>NUCLEOTIDE SEQUENCE [LARGE SCALE GENOMIC DNA]</scope>
    <source>
        <strain evidence="2 3">CBS 102226</strain>
    </source>
</reference>
<keyword evidence="3" id="KW-1185">Reference proteome</keyword>
<dbReference type="InterPro" id="IPR021858">
    <property type="entry name" value="Fun_TF"/>
</dbReference>
<feature type="region of interest" description="Disordered" evidence="1">
    <location>
        <begin position="37"/>
        <end position="73"/>
    </location>
</feature>
<dbReference type="EMBL" id="KN848064">
    <property type="protein sequence ID" value="KIY02070.1"/>
    <property type="molecule type" value="Genomic_DNA"/>
</dbReference>
<feature type="compositionally biased region" description="Low complexity" evidence="1">
    <location>
        <begin position="548"/>
        <end position="565"/>
    </location>
</feature>
<feature type="compositionally biased region" description="Basic and acidic residues" evidence="1">
    <location>
        <begin position="570"/>
        <end position="580"/>
    </location>
</feature>
<gene>
    <name evidence="2" type="ORF">Z520_02208</name>
</gene>
<dbReference type="RefSeq" id="XP_016636192.1">
    <property type="nucleotide sequence ID" value="XM_016772722.1"/>
</dbReference>
<evidence type="ECO:0000313" key="3">
    <source>
        <dbReference type="Proteomes" id="UP000053411"/>
    </source>
</evidence>
<dbReference type="AlphaFoldDB" id="A0A0D2KF77"/>
<sequence length="742" mass="82156">MVKDLPIRVTFVYDRSVHKSQRDYEVNKTTALSHSARVSHQRRRLLKNSPSKVRRSSSSSDSDSSSTDESSSESVKTVTLPKVRYLNSLVNVPHPRVASFYQGMDIWFQWVMPNAAPAFRIFNVDTSVFSTYFSSPGCQSEAAQHSLAALGYCCLEYHRQESNIWECDYKQEQLKHNGTAIALLKKEVHASAESKINRASLVNTIFLLSFLAHFRGDMQESILHRKALRTLLRSSVKQDRAQFDKNFGPLLLQFFCWMNVLEGQPNVLGIFPEDGQDHAVLSSDFDRSYLNQKNYDVDIDLPEGFRKLVTKGLISKDTQRLLARFAYGCEYGVDAVPQPEMAFPDFAVATPYLTAAEPSFEKCLVLAIFCYAHMRWASAPNLSAGILCHNISRTQLSQALHRVPKTDDTVECLVWIWIVLIDTHRVERLGFSSSAGGISCLGEFKLNFPEWDDWDRIERDILPQFFWRVGDSAALKHAWNRYPVGVLGYELQYDTGKQNGNMKPLRLGVSSLRSTTIPARGASSTPLPRFAGILPSASSQQQQAIRHQSSTSSTSSSQCQQDIQSNRSAQQDRTRIDRQPTEYSKSGTDDAVAAQAVSFSPDSGSTSDPSEAIAQAAEQIQNLSRDRTGTSNAAPTPAQNAPFNPLEVSPANVKISSTTSELEGASMVRGADGRVPSQSKTYVGTTTQKSKSTSTTTTTATTDASQQQPPGQQRKKVFAGTDTRKDAMPGGGKGPILSPRSR</sequence>
<feature type="compositionally biased region" description="Low complexity" evidence="1">
    <location>
        <begin position="685"/>
        <end position="708"/>
    </location>
</feature>
<organism evidence="2 3">
    <name type="scientific">Fonsecaea multimorphosa CBS 102226</name>
    <dbReference type="NCBI Taxonomy" id="1442371"/>
    <lineage>
        <taxon>Eukaryota</taxon>
        <taxon>Fungi</taxon>
        <taxon>Dikarya</taxon>
        <taxon>Ascomycota</taxon>
        <taxon>Pezizomycotina</taxon>
        <taxon>Eurotiomycetes</taxon>
        <taxon>Chaetothyriomycetidae</taxon>
        <taxon>Chaetothyriales</taxon>
        <taxon>Herpotrichiellaceae</taxon>
        <taxon>Fonsecaea</taxon>
    </lineage>
</organism>
<name>A0A0D2KF77_9EURO</name>
<feature type="region of interest" description="Disordered" evidence="1">
    <location>
        <begin position="517"/>
        <end position="591"/>
    </location>
</feature>
<dbReference type="VEuPathDB" id="FungiDB:Z520_02208"/>
<dbReference type="GeneID" id="27707954"/>
<evidence type="ECO:0008006" key="4">
    <source>
        <dbReference type="Google" id="ProtNLM"/>
    </source>
</evidence>
<evidence type="ECO:0000313" key="2">
    <source>
        <dbReference type="EMBL" id="KIY02070.1"/>
    </source>
</evidence>
<dbReference type="OrthoDB" id="4152393at2759"/>
<protein>
    <recommendedName>
        <fullName evidence="4">Transcription factor domain-containing protein</fullName>
    </recommendedName>
</protein>
<feature type="compositionally biased region" description="Polar residues" evidence="1">
    <location>
        <begin position="629"/>
        <end position="642"/>
    </location>
</feature>
<feature type="compositionally biased region" description="Low complexity" evidence="1">
    <location>
        <begin position="56"/>
        <end position="73"/>
    </location>
</feature>
<feature type="compositionally biased region" description="Basic residues" evidence="1">
    <location>
        <begin position="37"/>
        <end position="46"/>
    </location>
</feature>
<evidence type="ECO:0000256" key="1">
    <source>
        <dbReference type="SAM" id="MobiDB-lite"/>
    </source>
</evidence>
<feature type="region of interest" description="Disordered" evidence="1">
    <location>
        <begin position="624"/>
        <end position="742"/>
    </location>
</feature>
<accession>A0A0D2KF77</accession>
<proteinExistence type="predicted"/>
<feature type="compositionally biased region" description="Polar residues" evidence="1">
    <location>
        <begin position="536"/>
        <end position="547"/>
    </location>
</feature>
<feature type="compositionally biased region" description="Polar residues" evidence="1">
    <location>
        <begin position="517"/>
        <end position="526"/>
    </location>
</feature>
<dbReference type="Proteomes" id="UP000053411">
    <property type="component" value="Unassembled WGS sequence"/>
</dbReference>